<dbReference type="InterPro" id="IPR037497">
    <property type="entry name" value="PGR5"/>
</dbReference>
<sequence>MKFSSIITLSALFIGASSAFTMVSTAPRTTALASAIAEQDQLYFVDDAATDSKVPPSLVVSEEQQIEKPKPVKKAPKKPKKPSGGHGEGGLFSPVVKLAKNVIGEERLNKVRGKAIGLHSDVIRDLSKPRIPNLDKLPSTLFFEWPTPIRMDELMKLNSDEP</sequence>
<evidence type="ECO:0008006" key="5">
    <source>
        <dbReference type="Google" id="ProtNLM"/>
    </source>
</evidence>
<evidence type="ECO:0000313" key="4">
    <source>
        <dbReference type="Proteomes" id="UP001295423"/>
    </source>
</evidence>
<gene>
    <name evidence="3" type="ORF">CYCCA115_LOCUS9338</name>
</gene>
<evidence type="ECO:0000256" key="1">
    <source>
        <dbReference type="SAM" id="MobiDB-lite"/>
    </source>
</evidence>
<dbReference type="PANTHER" id="PTHR35709:SF1">
    <property type="entry name" value="PROTEIN PROTON GRADIENT REGULATION 5, CHLOROPLASTIC"/>
    <property type="match status" value="1"/>
</dbReference>
<comment type="caution">
    <text evidence="3">The sequence shown here is derived from an EMBL/GenBank/DDBJ whole genome shotgun (WGS) entry which is preliminary data.</text>
</comment>
<evidence type="ECO:0000313" key="3">
    <source>
        <dbReference type="EMBL" id="CAJ1945194.1"/>
    </source>
</evidence>
<protein>
    <recommendedName>
        <fullName evidence="5">PS II complex 12 kDa extrinsic protein</fullName>
    </recommendedName>
</protein>
<dbReference type="PANTHER" id="PTHR35709">
    <property type="entry name" value="PROTEIN PROTON GRADIENT REGULATION 5, CHLOROPLASTIC"/>
    <property type="match status" value="1"/>
</dbReference>
<dbReference type="GO" id="GO:0009644">
    <property type="term" value="P:response to high light intensity"/>
    <property type="evidence" value="ECO:0007669"/>
    <property type="project" value="InterPro"/>
</dbReference>
<name>A0AAD2D045_9STRA</name>
<evidence type="ECO:0000256" key="2">
    <source>
        <dbReference type="SAM" id="SignalP"/>
    </source>
</evidence>
<accession>A0AAD2D045</accession>
<feature type="region of interest" description="Disordered" evidence="1">
    <location>
        <begin position="55"/>
        <end position="92"/>
    </location>
</feature>
<dbReference type="EMBL" id="CAKOGP040001335">
    <property type="protein sequence ID" value="CAJ1945194.1"/>
    <property type="molecule type" value="Genomic_DNA"/>
</dbReference>
<organism evidence="3 4">
    <name type="scientific">Cylindrotheca closterium</name>
    <dbReference type="NCBI Taxonomy" id="2856"/>
    <lineage>
        <taxon>Eukaryota</taxon>
        <taxon>Sar</taxon>
        <taxon>Stramenopiles</taxon>
        <taxon>Ochrophyta</taxon>
        <taxon>Bacillariophyta</taxon>
        <taxon>Bacillariophyceae</taxon>
        <taxon>Bacillariophycidae</taxon>
        <taxon>Bacillariales</taxon>
        <taxon>Bacillariaceae</taxon>
        <taxon>Cylindrotheca</taxon>
    </lineage>
</organism>
<proteinExistence type="predicted"/>
<reference evidence="3" key="1">
    <citation type="submission" date="2023-08" db="EMBL/GenBank/DDBJ databases">
        <authorList>
            <person name="Audoor S."/>
            <person name="Bilcke G."/>
        </authorList>
    </citation>
    <scope>NUCLEOTIDE SEQUENCE</scope>
</reference>
<feature type="signal peptide" evidence="2">
    <location>
        <begin position="1"/>
        <end position="19"/>
    </location>
</feature>
<feature type="chain" id="PRO_5042177856" description="PS II complex 12 kDa extrinsic protein" evidence="2">
    <location>
        <begin position="20"/>
        <end position="162"/>
    </location>
</feature>
<keyword evidence="4" id="KW-1185">Reference proteome</keyword>
<feature type="compositionally biased region" description="Basic residues" evidence="1">
    <location>
        <begin position="71"/>
        <end position="83"/>
    </location>
</feature>
<dbReference type="Proteomes" id="UP001295423">
    <property type="component" value="Unassembled WGS sequence"/>
</dbReference>
<keyword evidence="2" id="KW-0732">Signal</keyword>
<dbReference type="AlphaFoldDB" id="A0AAD2D045"/>
<dbReference type="GO" id="GO:0009773">
    <property type="term" value="P:photosynthetic electron transport in photosystem I"/>
    <property type="evidence" value="ECO:0007669"/>
    <property type="project" value="InterPro"/>
</dbReference>